<name>A0A6N2KN24_SALVM</name>
<dbReference type="EMBL" id="CAADRP010000557">
    <property type="protein sequence ID" value="VFU29920.1"/>
    <property type="molecule type" value="Genomic_DNA"/>
</dbReference>
<evidence type="ECO:0000313" key="1">
    <source>
        <dbReference type="EMBL" id="VFU29920.1"/>
    </source>
</evidence>
<sequence length="77" mass="8988">MAFPSQIYEEDWQLKIISFQINRAAQESIRIELIRVLPAHERHISSSPPSNNLHMVRKPSLSHFFWVPSNSPNIHVN</sequence>
<accession>A0A6N2KN24</accession>
<organism evidence="1">
    <name type="scientific">Salix viminalis</name>
    <name type="common">Common osier</name>
    <name type="synonym">Basket willow</name>
    <dbReference type="NCBI Taxonomy" id="40686"/>
    <lineage>
        <taxon>Eukaryota</taxon>
        <taxon>Viridiplantae</taxon>
        <taxon>Streptophyta</taxon>
        <taxon>Embryophyta</taxon>
        <taxon>Tracheophyta</taxon>
        <taxon>Spermatophyta</taxon>
        <taxon>Magnoliopsida</taxon>
        <taxon>eudicotyledons</taxon>
        <taxon>Gunneridae</taxon>
        <taxon>Pentapetalae</taxon>
        <taxon>rosids</taxon>
        <taxon>fabids</taxon>
        <taxon>Malpighiales</taxon>
        <taxon>Salicaceae</taxon>
        <taxon>Saliceae</taxon>
        <taxon>Salix</taxon>
    </lineage>
</organism>
<gene>
    <name evidence="1" type="ORF">SVIM_LOCUS111235</name>
</gene>
<proteinExistence type="predicted"/>
<protein>
    <submittedName>
        <fullName evidence="1">Uncharacterized protein</fullName>
    </submittedName>
</protein>
<dbReference type="AlphaFoldDB" id="A0A6N2KN24"/>
<reference evidence="1" key="1">
    <citation type="submission" date="2019-03" db="EMBL/GenBank/DDBJ databases">
        <authorList>
            <person name="Mank J."/>
            <person name="Almeida P."/>
        </authorList>
    </citation>
    <scope>NUCLEOTIDE SEQUENCE</scope>
    <source>
        <strain evidence="1">78183</strain>
    </source>
</reference>